<keyword evidence="4" id="KW-0378">Hydrolase</keyword>
<feature type="domain" description="Glycosyl hydrolase family 92 N-terminal" evidence="3">
    <location>
        <begin position="39"/>
        <end position="274"/>
    </location>
</feature>
<dbReference type="InterPro" id="IPR041371">
    <property type="entry name" value="GH92_N"/>
</dbReference>
<proteinExistence type="predicted"/>
<dbReference type="Proteomes" id="UP001596391">
    <property type="component" value="Unassembled WGS sequence"/>
</dbReference>
<dbReference type="EMBL" id="JBHSWI010000001">
    <property type="protein sequence ID" value="MFC6646513.1"/>
    <property type="molecule type" value="Genomic_DNA"/>
</dbReference>
<dbReference type="GO" id="GO:0016787">
    <property type="term" value="F:hydrolase activity"/>
    <property type="evidence" value="ECO:0007669"/>
    <property type="project" value="UniProtKB-KW"/>
</dbReference>
<name>A0ABW1ZCD2_9BACT</name>
<dbReference type="InterPro" id="IPR006311">
    <property type="entry name" value="TAT_signal"/>
</dbReference>
<evidence type="ECO:0000259" key="3">
    <source>
        <dbReference type="Pfam" id="PF17678"/>
    </source>
</evidence>
<dbReference type="Pfam" id="PF07971">
    <property type="entry name" value="Glyco_hydro_92"/>
    <property type="match status" value="1"/>
</dbReference>
<dbReference type="Gene3D" id="3.30.2080.10">
    <property type="entry name" value="GH92 mannosidase domain"/>
    <property type="match status" value="1"/>
</dbReference>
<dbReference type="PANTHER" id="PTHR12143">
    <property type="entry name" value="PEPTIDE N-GLYCANASE PNGASE -RELATED"/>
    <property type="match status" value="1"/>
</dbReference>
<dbReference type="PANTHER" id="PTHR12143:SF39">
    <property type="entry name" value="SECRETED PROTEIN"/>
    <property type="match status" value="1"/>
</dbReference>
<dbReference type="Gene3D" id="2.70.98.10">
    <property type="match status" value="1"/>
</dbReference>
<dbReference type="Gene3D" id="1.20.1050.60">
    <property type="entry name" value="alpha-1,2-mannosidase"/>
    <property type="match status" value="1"/>
</dbReference>
<protein>
    <submittedName>
        <fullName evidence="4">GH92 family glycosyl hydrolase</fullName>
    </submittedName>
</protein>
<feature type="chain" id="PRO_5046007341" evidence="1">
    <location>
        <begin position="29"/>
        <end position="769"/>
    </location>
</feature>
<dbReference type="Gene3D" id="1.20.1610.10">
    <property type="entry name" value="alpha-1,2-mannosidases domains"/>
    <property type="match status" value="1"/>
</dbReference>
<dbReference type="InterPro" id="IPR050883">
    <property type="entry name" value="PNGase"/>
</dbReference>
<dbReference type="InterPro" id="IPR014718">
    <property type="entry name" value="GH-type_carb-bd"/>
</dbReference>
<gene>
    <name evidence="4" type="ORF">ACFQBQ_13130</name>
</gene>
<sequence>MLSRRKFLGVASAAVASATAARSLGLHAAPLNAEDLCQYADPRVGTGGLGHCFPAATVPFGAVQLGPDTLNSTWDRCAGYHWNDTSIMGFSHTHLSGTGIGDLLDFLVMAGTGQAKLVPGTLKNPEQGYRSRFRHEDEDASPGYYSVLLQDYKVRAELTATERAGFHRYTFPQSDESYLIVDLAHSYQHHGESTVSQASLQQVNDSTLMGGHVTNAWAKGRHAFLYLQLSKKPTKVAFYNGEQESSAAEGKALKCVLHFKTAAHEQILVKVGLSACSAEGARRNLEQEIPHWDFDRTRTEARARWQTQLAKIRVKGADDEARRTFYSSMYHLCLGPTLFDDVDGRYRGMDNEVHTLPVGQHNYTTYSLWDTYRAAHPAFTLIEPQRTPDFVSTLIRMAEESPEGMPVWPLQGYETDCMTGYHSAAVIAEACNKGIARVDYERAYPLMRKRAMVDDYRGLDLYRKYGYIPADREKESVSKTIEYCYDDWAIAHVAKALGKSDDAALLSKRSLNYRNYFDPKTRFMRARLENGAWAEPFDPKSTGHSDKWRDYTESDAWQASFAIQHDPQGLIDAFGGREAFTTKLDRFFVESSEVHGDVPPDITGMIGQYAHGNEPSHHIAYLYVYAGQPHKTQALVKKLLATMYASRPDGLQGNDDVGQMSAWYILSALGFYPVDPVSGNYILGAPLFDRATVDLGGGKFLCVEAKRVTSSDAYVQGVSLNGKPQRRAWFHHREIAQGGTLVFTMGAEPSATFATAPEDAPPSFVLEKA</sequence>
<dbReference type="InterPro" id="IPR008928">
    <property type="entry name" value="6-hairpin_glycosidase_sf"/>
</dbReference>
<reference evidence="5" key="1">
    <citation type="journal article" date="2019" name="Int. J. Syst. Evol. Microbiol.">
        <title>The Global Catalogue of Microorganisms (GCM) 10K type strain sequencing project: providing services to taxonomists for standard genome sequencing and annotation.</title>
        <authorList>
            <consortium name="The Broad Institute Genomics Platform"/>
            <consortium name="The Broad Institute Genome Sequencing Center for Infectious Disease"/>
            <person name="Wu L."/>
            <person name="Ma J."/>
        </authorList>
    </citation>
    <scope>NUCLEOTIDE SEQUENCE [LARGE SCALE GENOMIC DNA]</scope>
    <source>
        <strain evidence="5">CGMCC 1.16026</strain>
    </source>
</reference>
<dbReference type="Pfam" id="PF17678">
    <property type="entry name" value="Glyco_hydro_92N"/>
    <property type="match status" value="1"/>
</dbReference>
<accession>A0ABW1ZCD2</accession>
<dbReference type="InterPro" id="IPR012939">
    <property type="entry name" value="Glyco_hydro_92"/>
</dbReference>
<keyword evidence="1" id="KW-0732">Signal</keyword>
<feature type="domain" description="Glycosyl hydrolase family 92" evidence="2">
    <location>
        <begin position="280"/>
        <end position="746"/>
    </location>
</feature>
<evidence type="ECO:0000313" key="5">
    <source>
        <dbReference type="Proteomes" id="UP001596391"/>
    </source>
</evidence>
<evidence type="ECO:0000256" key="1">
    <source>
        <dbReference type="SAM" id="SignalP"/>
    </source>
</evidence>
<dbReference type="SUPFAM" id="SSF48208">
    <property type="entry name" value="Six-hairpin glycosidases"/>
    <property type="match status" value="1"/>
</dbReference>
<dbReference type="NCBIfam" id="TIGR01180">
    <property type="entry name" value="aman2_put"/>
    <property type="match status" value="1"/>
</dbReference>
<dbReference type="PROSITE" id="PS51318">
    <property type="entry name" value="TAT"/>
    <property type="match status" value="1"/>
</dbReference>
<comment type="caution">
    <text evidence="4">The sequence shown here is derived from an EMBL/GenBank/DDBJ whole genome shotgun (WGS) entry which is preliminary data.</text>
</comment>
<dbReference type="InterPro" id="IPR005887">
    <property type="entry name" value="GH92_a_mannosidase_put"/>
</dbReference>
<feature type="signal peptide" evidence="1">
    <location>
        <begin position="1"/>
        <end position="28"/>
    </location>
</feature>
<evidence type="ECO:0000259" key="2">
    <source>
        <dbReference type="Pfam" id="PF07971"/>
    </source>
</evidence>
<keyword evidence="5" id="KW-1185">Reference proteome</keyword>
<organism evidence="4 5">
    <name type="scientific">Granulicella cerasi</name>
    <dbReference type="NCBI Taxonomy" id="741063"/>
    <lineage>
        <taxon>Bacteria</taxon>
        <taxon>Pseudomonadati</taxon>
        <taxon>Acidobacteriota</taxon>
        <taxon>Terriglobia</taxon>
        <taxon>Terriglobales</taxon>
        <taxon>Acidobacteriaceae</taxon>
        <taxon>Granulicella</taxon>
    </lineage>
</organism>
<dbReference type="RefSeq" id="WP_263370173.1">
    <property type="nucleotide sequence ID" value="NZ_JAGSYD010000001.1"/>
</dbReference>
<evidence type="ECO:0000313" key="4">
    <source>
        <dbReference type="EMBL" id="MFC6646513.1"/>
    </source>
</evidence>